<dbReference type="EMBL" id="UOFZ01000052">
    <property type="protein sequence ID" value="VAX12584.1"/>
    <property type="molecule type" value="Genomic_DNA"/>
</dbReference>
<keyword evidence="1" id="KW-1133">Transmembrane helix</keyword>
<gene>
    <name evidence="2" type="ORF">MNBD_GAMMA24-1025</name>
</gene>
<organism evidence="2">
    <name type="scientific">hydrothermal vent metagenome</name>
    <dbReference type="NCBI Taxonomy" id="652676"/>
    <lineage>
        <taxon>unclassified sequences</taxon>
        <taxon>metagenomes</taxon>
        <taxon>ecological metagenomes</taxon>
    </lineage>
</organism>
<name>A0A3B1BLC6_9ZZZZ</name>
<protein>
    <submittedName>
        <fullName evidence="2">Uncharacterized protein</fullName>
    </submittedName>
</protein>
<feature type="transmembrane region" description="Helical" evidence="1">
    <location>
        <begin position="12"/>
        <end position="36"/>
    </location>
</feature>
<proteinExistence type="predicted"/>
<keyword evidence="1" id="KW-0472">Membrane</keyword>
<keyword evidence="1" id="KW-0812">Transmembrane</keyword>
<evidence type="ECO:0000256" key="1">
    <source>
        <dbReference type="SAM" id="Phobius"/>
    </source>
</evidence>
<accession>A0A3B1BLC6</accession>
<evidence type="ECO:0000313" key="2">
    <source>
        <dbReference type="EMBL" id="VAX12584.1"/>
    </source>
</evidence>
<reference evidence="2" key="1">
    <citation type="submission" date="2018-06" db="EMBL/GenBank/DDBJ databases">
        <authorList>
            <person name="Zhirakovskaya E."/>
        </authorList>
    </citation>
    <scope>NUCLEOTIDE SEQUENCE</scope>
</reference>
<dbReference type="AlphaFoldDB" id="A0A3B1BLC6"/>
<sequence length="38" mass="4164">MSEINLFKLVGMKVLIGIVGFIASLVSVIMLAIYYYPG</sequence>